<feature type="region of interest" description="Disordered" evidence="2">
    <location>
        <begin position="27"/>
        <end position="59"/>
    </location>
</feature>
<accession>A0A2T0N882</accession>
<dbReference type="EMBL" id="PVNG01000002">
    <property type="protein sequence ID" value="PRX68965.1"/>
    <property type="molecule type" value="Genomic_DNA"/>
</dbReference>
<sequence>MQRKFRLLSAATLSAAAITAATATAPLPASASPAQGHGQAQVPAGPKPAQRAAADTATERRQVMTYWTERRMEAAKPLDAPKPKAGLTADAPEQGSSWTAPPTRGRSGGDVDLQAARSGGAAWTRGGAVARTTGRIFFTTQGRNASCSGTAVTSANKSVVLTAGHCVKMNGAFHTNWVFVPGYAAGNRPFGTWPATRLLTTQQWNASEDINFDVAAAVVAPLEGKTLVDAVGGQGVAFNQQRRRQMYAFGYPAAAPYDGSKLVYCSGRTFDDFLASKDMGLTCDMTGGSSGGPWMLNFNESTGLGTQNSVNSFKYNFATNWMFGPYFGNEAQAVYQAAQSTNAL</sequence>
<evidence type="ECO:0000256" key="1">
    <source>
        <dbReference type="ARBA" id="ARBA00022729"/>
    </source>
</evidence>
<dbReference type="OrthoDB" id="5121599at2"/>
<dbReference type="PROSITE" id="PS00134">
    <property type="entry name" value="TRYPSIN_HIS"/>
    <property type="match status" value="1"/>
</dbReference>
<dbReference type="InterPro" id="IPR050966">
    <property type="entry name" value="Glutamyl_endopeptidase"/>
</dbReference>
<dbReference type="RefSeq" id="WP_106234956.1">
    <property type="nucleotide sequence ID" value="NZ_JBFAIL010000025.1"/>
</dbReference>
<dbReference type="InterPro" id="IPR043504">
    <property type="entry name" value="Peptidase_S1_PA_chymotrypsin"/>
</dbReference>
<reference evidence="4 5" key="1">
    <citation type="submission" date="2018-03" db="EMBL/GenBank/DDBJ databases">
        <title>Genomic Encyclopedia of Type Strains, Phase III (KMG-III): the genomes of soil and plant-associated and newly described type strains.</title>
        <authorList>
            <person name="Whitman W."/>
        </authorList>
    </citation>
    <scope>NUCLEOTIDE SEQUENCE [LARGE SCALE GENOMIC DNA]</scope>
    <source>
        <strain evidence="4 5">CGMCC 4.7104</strain>
    </source>
</reference>
<dbReference type="InterPro" id="IPR018114">
    <property type="entry name" value="TRYPSIN_HIS"/>
</dbReference>
<dbReference type="GO" id="GO:0004252">
    <property type="term" value="F:serine-type endopeptidase activity"/>
    <property type="evidence" value="ECO:0007669"/>
    <property type="project" value="InterPro"/>
</dbReference>
<evidence type="ECO:0000256" key="3">
    <source>
        <dbReference type="SAM" id="SignalP"/>
    </source>
</evidence>
<dbReference type="GO" id="GO:0006508">
    <property type="term" value="P:proteolysis"/>
    <property type="evidence" value="ECO:0007669"/>
    <property type="project" value="InterPro"/>
</dbReference>
<feature type="signal peptide" evidence="3">
    <location>
        <begin position="1"/>
        <end position="31"/>
    </location>
</feature>
<keyword evidence="5" id="KW-1185">Reference proteome</keyword>
<feature type="compositionally biased region" description="Basic and acidic residues" evidence="2">
    <location>
        <begin position="72"/>
        <end position="82"/>
    </location>
</feature>
<gene>
    <name evidence="4" type="ORF">B0I32_10221</name>
</gene>
<feature type="region of interest" description="Disordered" evidence="2">
    <location>
        <begin position="72"/>
        <end position="111"/>
    </location>
</feature>
<dbReference type="Proteomes" id="UP000238312">
    <property type="component" value="Unassembled WGS sequence"/>
</dbReference>
<dbReference type="SUPFAM" id="SSF50494">
    <property type="entry name" value="Trypsin-like serine proteases"/>
    <property type="match status" value="1"/>
</dbReference>
<dbReference type="InterPro" id="IPR009003">
    <property type="entry name" value="Peptidase_S1_PA"/>
</dbReference>
<organism evidence="4 5">
    <name type="scientific">Nonomuraea fuscirosea</name>
    <dbReference type="NCBI Taxonomy" id="1291556"/>
    <lineage>
        <taxon>Bacteria</taxon>
        <taxon>Bacillati</taxon>
        <taxon>Actinomycetota</taxon>
        <taxon>Actinomycetes</taxon>
        <taxon>Streptosporangiales</taxon>
        <taxon>Streptosporangiaceae</taxon>
        <taxon>Nonomuraea</taxon>
    </lineage>
</organism>
<evidence type="ECO:0000256" key="2">
    <source>
        <dbReference type="SAM" id="MobiDB-lite"/>
    </source>
</evidence>
<keyword evidence="1 3" id="KW-0732">Signal</keyword>
<comment type="caution">
    <text evidence="4">The sequence shown here is derived from an EMBL/GenBank/DDBJ whole genome shotgun (WGS) entry which is preliminary data.</text>
</comment>
<proteinExistence type="predicted"/>
<dbReference type="Gene3D" id="2.40.10.10">
    <property type="entry name" value="Trypsin-like serine proteases"/>
    <property type="match status" value="2"/>
</dbReference>
<feature type="chain" id="PRO_5015605642" evidence="3">
    <location>
        <begin position="32"/>
        <end position="344"/>
    </location>
</feature>
<dbReference type="AlphaFoldDB" id="A0A2T0N882"/>
<evidence type="ECO:0000313" key="5">
    <source>
        <dbReference type="Proteomes" id="UP000238312"/>
    </source>
</evidence>
<dbReference type="PANTHER" id="PTHR15462">
    <property type="entry name" value="SERINE PROTEASE"/>
    <property type="match status" value="1"/>
</dbReference>
<evidence type="ECO:0000313" key="4">
    <source>
        <dbReference type="EMBL" id="PRX68965.1"/>
    </source>
</evidence>
<name>A0A2T0N882_9ACTN</name>
<protein>
    <submittedName>
        <fullName evidence="4">V8-like Glu-specific endopeptidase</fullName>
    </submittedName>
</protein>